<keyword evidence="3" id="KW-1185">Reference proteome</keyword>
<gene>
    <name evidence="2" type="ORF">FB476_1791</name>
</gene>
<proteinExistence type="predicted"/>
<accession>A0A543KP97</accession>
<organism evidence="2 3">
    <name type="scientific">Ornithinimicrobium humiphilum</name>
    <dbReference type="NCBI Taxonomy" id="125288"/>
    <lineage>
        <taxon>Bacteria</taxon>
        <taxon>Bacillati</taxon>
        <taxon>Actinomycetota</taxon>
        <taxon>Actinomycetes</taxon>
        <taxon>Micrococcales</taxon>
        <taxon>Ornithinimicrobiaceae</taxon>
        <taxon>Ornithinimicrobium</taxon>
    </lineage>
</organism>
<evidence type="ECO:0000313" key="2">
    <source>
        <dbReference type="EMBL" id="TQM96898.1"/>
    </source>
</evidence>
<evidence type="ECO:0000256" key="1">
    <source>
        <dbReference type="SAM" id="MobiDB-lite"/>
    </source>
</evidence>
<reference evidence="2 3" key="1">
    <citation type="submission" date="2019-06" db="EMBL/GenBank/DDBJ databases">
        <title>Sequencing the genomes of 1000 actinobacteria strains.</title>
        <authorList>
            <person name="Klenk H.-P."/>
        </authorList>
    </citation>
    <scope>NUCLEOTIDE SEQUENCE [LARGE SCALE GENOMIC DNA]</scope>
    <source>
        <strain evidence="2 3">DSM 12362</strain>
    </source>
</reference>
<feature type="compositionally biased region" description="Pro residues" evidence="1">
    <location>
        <begin position="1"/>
        <end position="10"/>
    </location>
</feature>
<comment type="caution">
    <text evidence="2">The sequence shown here is derived from an EMBL/GenBank/DDBJ whole genome shotgun (WGS) entry which is preliminary data.</text>
</comment>
<feature type="region of interest" description="Disordered" evidence="1">
    <location>
        <begin position="1"/>
        <end position="30"/>
    </location>
</feature>
<dbReference type="EMBL" id="VFPU01000001">
    <property type="protein sequence ID" value="TQM96898.1"/>
    <property type="molecule type" value="Genomic_DNA"/>
</dbReference>
<dbReference type="RefSeq" id="WP_202876942.1">
    <property type="nucleotide sequence ID" value="NZ_BAAAIL010000004.1"/>
</dbReference>
<name>A0A543KP97_9MICO</name>
<sequence length="108" mass="11082">MTEQPPPGLGEPPGGGAAGSPPPLGAAGASGWERARSRCTACGSQGLLDEGYLSDTGDGSKGYVRWVAGARDTSLFGGFASVGAARVLVRAFRCRECNHLELFAEERA</sequence>
<protein>
    <submittedName>
        <fullName evidence="2">Uncharacterized protein</fullName>
    </submittedName>
</protein>
<evidence type="ECO:0000313" key="3">
    <source>
        <dbReference type="Proteomes" id="UP000315133"/>
    </source>
</evidence>
<dbReference type="Proteomes" id="UP000315133">
    <property type="component" value="Unassembled WGS sequence"/>
</dbReference>
<dbReference type="AlphaFoldDB" id="A0A543KP97"/>